<gene>
    <name evidence="1" type="ORF">SAMN05444349_13313</name>
</gene>
<name>A0A1M5E8B4_9BACE</name>
<protein>
    <submittedName>
        <fullName evidence="1">Uncharacterized protein</fullName>
    </submittedName>
</protein>
<dbReference type="Proteomes" id="UP000184436">
    <property type="component" value="Unassembled WGS sequence"/>
</dbReference>
<evidence type="ECO:0000313" key="2">
    <source>
        <dbReference type="Proteomes" id="UP000184436"/>
    </source>
</evidence>
<keyword evidence="2" id="KW-1185">Reference proteome</keyword>
<accession>A0A1M5E8B4</accession>
<dbReference type="STRING" id="871325.SAMN05444349_13313"/>
<evidence type="ECO:0000313" key="1">
    <source>
        <dbReference type="EMBL" id="SHF75415.1"/>
    </source>
</evidence>
<dbReference type="EMBL" id="FQVD01000033">
    <property type="protein sequence ID" value="SHF75415.1"/>
    <property type="molecule type" value="Genomic_DNA"/>
</dbReference>
<dbReference type="AlphaFoldDB" id="A0A1M5E8B4"/>
<organism evidence="1 2">
    <name type="scientific">Bacteroides faecichinchillae</name>
    <dbReference type="NCBI Taxonomy" id="871325"/>
    <lineage>
        <taxon>Bacteria</taxon>
        <taxon>Pseudomonadati</taxon>
        <taxon>Bacteroidota</taxon>
        <taxon>Bacteroidia</taxon>
        <taxon>Bacteroidales</taxon>
        <taxon>Bacteroidaceae</taxon>
        <taxon>Bacteroides</taxon>
    </lineage>
</organism>
<sequence>MKGEESMKKKMIYGVLIVCLLLTNCMYSACEDIDEVPPRETVVSSEIYKIPDPVVLNANETAVIDAIKQEYNEYVSQ</sequence>
<reference evidence="1 2" key="1">
    <citation type="submission" date="2016-11" db="EMBL/GenBank/DDBJ databases">
        <authorList>
            <person name="Jaros S."/>
            <person name="Januszkiewicz K."/>
            <person name="Wedrychowicz H."/>
        </authorList>
    </citation>
    <scope>NUCLEOTIDE SEQUENCE [LARGE SCALE GENOMIC DNA]</scope>
    <source>
        <strain evidence="1 2">DSM 26883</strain>
    </source>
</reference>
<proteinExistence type="predicted"/>